<organism evidence="1 2">
    <name type="scientific">Rosa chinensis</name>
    <name type="common">China rose</name>
    <dbReference type="NCBI Taxonomy" id="74649"/>
    <lineage>
        <taxon>Eukaryota</taxon>
        <taxon>Viridiplantae</taxon>
        <taxon>Streptophyta</taxon>
        <taxon>Embryophyta</taxon>
        <taxon>Tracheophyta</taxon>
        <taxon>Spermatophyta</taxon>
        <taxon>Magnoliopsida</taxon>
        <taxon>eudicotyledons</taxon>
        <taxon>Gunneridae</taxon>
        <taxon>Pentapetalae</taxon>
        <taxon>rosids</taxon>
        <taxon>fabids</taxon>
        <taxon>Rosales</taxon>
        <taxon>Rosaceae</taxon>
        <taxon>Rosoideae</taxon>
        <taxon>Rosoideae incertae sedis</taxon>
        <taxon>Rosa</taxon>
    </lineage>
</organism>
<name>A0A2P6P9J1_ROSCH</name>
<dbReference type="Gramene" id="PRQ18603">
    <property type="protein sequence ID" value="PRQ18603"/>
    <property type="gene ID" value="RchiOBHm_Chr7g0207881"/>
</dbReference>
<comment type="caution">
    <text evidence="1">The sequence shown here is derived from an EMBL/GenBank/DDBJ whole genome shotgun (WGS) entry which is preliminary data.</text>
</comment>
<evidence type="ECO:0000313" key="1">
    <source>
        <dbReference type="EMBL" id="PRQ18603.1"/>
    </source>
</evidence>
<protein>
    <submittedName>
        <fullName evidence="1">Uncharacterized protein</fullName>
    </submittedName>
</protein>
<proteinExistence type="predicted"/>
<dbReference type="EMBL" id="PDCK01000045">
    <property type="protein sequence ID" value="PRQ18603.1"/>
    <property type="molecule type" value="Genomic_DNA"/>
</dbReference>
<keyword evidence="2" id="KW-1185">Reference proteome</keyword>
<reference evidence="1 2" key="1">
    <citation type="journal article" date="2018" name="Nat. Genet.">
        <title>The Rosa genome provides new insights in the design of modern roses.</title>
        <authorList>
            <person name="Bendahmane M."/>
        </authorList>
    </citation>
    <scope>NUCLEOTIDE SEQUENCE [LARGE SCALE GENOMIC DNA]</scope>
    <source>
        <strain evidence="2">cv. Old Blush</strain>
    </source>
</reference>
<accession>A0A2P6P9J1</accession>
<dbReference type="Proteomes" id="UP000238479">
    <property type="component" value="Chromosome 7"/>
</dbReference>
<gene>
    <name evidence="1" type="ORF">RchiOBHm_Chr7g0207881</name>
</gene>
<dbReference type="AlphaFoldDB" id="A0A2P6P9J1"/>
<sequence length="76" mass="8187">MFLGLKATWCSDCNERRWLTVLFQGGNCCTGVGLKVANGGAGGVVKAADLWHRVFPRFMGWGPMSLGLGLGLPCYH</sequence>
<evidence type="ECO:0000313" key="2">
    <source>
        <dbReference type="Proteomes" id="UP000238479"/>
    </source>
</evidence>